<keyword evidence="1" id="KW-0479">Metal-binding</keyword>
<dbReference type="SUPFAM" id="SSF55194">
    <property type="entry name" value="Ribosome recycling factor, RRF"/>
    <property type="match status" value="1"/>
</dbReference>
<name>A0A369KZF8_9BACT</name>
<dbReference type="SUPFAM" id="SSF46458">
    <property type="entry name" value="Globin-like"/>
    <property type="match status" value="1"/>
</dbReference>
<dbReference type="EMBL" id="QOVW01000059">
    <property type="protein sequence ID" value="RDB36586.1"/>
    <property type="molecule type" value="Genomic_DNA"/>
</dbReference>
<evidence type="ECO:0000256" key="1">
    <source>
        <dbReference type="RuleBase" id="RU000356"/>
    </source>
</evidence>
<evidence type="ECO:0000313" key="3">
    <source>
        <dbReference type="EMBL" id="RDB36586.1"/>
    </source>
</evidence>
<evidence type="ECO:0000259" key="2">
    <source>
        <dbReference type="Pfam" id="PF00042"/>
    </source>
</evidence>
<accession>A0A369KZF8</accession>
<organism evidence="3 4">
    <name type="scientific">Spirobacillus cienkowskii</name>
    <dbReference type="NCBI Taxonomy" id="495820"/>
    <lineage>
        <taxon>Bacteria</taxon>
        <taxon>Pseudomonadati</taxon>
        <taxon>Bdellovibrionota</taxon>
        <taxon>Oligoflexia</taxon>
        <taxon>Silvanigrellales</taxon>
        <taxon>Spirobacillus</taxon>
    </lineage>
</organism>
<dbReference type="AlphaFoldDB" id="A0A369KZF8"/>
<dbReference type="InterPro" id="IPR036191">
    <property type="entry name" value="RRF_sf"/>
</dbReference>
<gene>
    <name evidence="3" type="ORF">DCC88_04720</name>
</gene>
<reference evidence="3" key="1">
    <citation type="submission" date="2018-04" db="EMBL/GenBank/DDBJ databases">
        <title>Draft genome sequence of the Candidatus Spirobacillus cienkowskii, a pathogen of freshwater Daphnia species, reconstructed from hemolymph metagenomic reads.</title>
        <authorList>
            <person name="Bresciani L."/>
            <person name="Lemos L.N."/>
            <person name="Wale N."/>
            <person name="Lin J.Y."/>
            <person name="Fernandes G.R."/>
            <person name="Duffy M.A."/>
            <person name="Rodrigues J.M."/>
        </authorList>
    </citation>
    <scope>NUCLEOTIDE SEQUENCE [LARGE SCALE GENOMIC DNA]</scope>
    <source>
        <strain evidence="3">Binning01</strain>
    </source>
</reference>
<evidence type="ECO:0000313" key="4">
    <source>
        <dbReference type="Proteomes" id="UP000253934"/>
    </source>
</evidence>
<proteinExistence type="inferred from homology"/>
<dbReference type="GO" id="GO:0005344">
    <property type="term" value="F:oxygen carrier activity"/>
    <property type="evidence" value="ECO:0007669"/>
    <property type="project" value="UniProtKB-KW"/>
</dbReference>
<dbReference type="GO" id="GO:0019825">
    <property type="term" value="F:oxygen binding"/>
    <property type="evidence" value="ECO:0007669"/>
    <property type="project" value="InterPro"/>
</dbReference>
<dbReference type="Proteomes" id="UP000253934">
    <property type="component" value="Unassembled WGS sequence"/>
</dbReference>
<dbReference type="Gene3D" id="1.10.490.10">
    <property type="entry name" value="Globins"/>
    <property type="match status" value="1"/>
</dbReference>
<keyword evidence="1" id="KW-0561">Oxygen transport</keyword>
<feature type="domain" description="Globin" evidence="2">
    <location>
        <begin position="52"/>
        <end position="128"/>
    </location>
</feature>
<comment type="similarity">
    <text evidence="1">Belongs to the globin family.</text>
</comment>
<protein>
    <recommendedName>
        <fullName evidence="2">Globin domain-containing protein</fullName>
    </recommendedName>
</protein>
<dbReference type="Pfam" id="PF00042">
    <property type="entry name" value="Globin"/>
    <property type="match status" value="1"/>
</dbReference>
<keyword evidence="1" id="KW-0408">Iron</keyword>
<keyword evidence="4" id="KW-1185">Reference proteome</keyword>
<dbReference type="InterPro" id="IPR009050">
    <property type="entry name" value="Globin-like_sf"/>
</dbReference>
<dbReference type="InterPro" id="IPR012292">
    <property type="entry name" value="Globin/Proto"/>
</dbReference>
<keyword evidence="1" id="KW-0349">Heme</keyword>
<dbReference type="InterPro" id="IPR000971">
    <property type="entry name" value="Globin"/>
</dbReference>
<keyword evidence="1" id="KW-0813">Transport</keyword>
<comment type="caution">
    <text evidence="3">The sequence shown here is derived from an EMBL/GenBank/DDBJ whole genome shotgun (WGS) entry which is preliminary data.</text>
</comment>
<sequence length="212" mass="25084">MSIDITLIKESFEIAKPIGGQIVNRFFENIYHDYPMIKETYFQDESILLKESFLNFLINIVEYLDKPDLLSTYLQKISQNLISYKIEASYFDYGMNSILKTFSQFFGRSWNEKLSKEWTEVFQFISQTLKSCSQIKIEKIQDDIQKNPTQATNAIKVEIPFLTDDFKKYIQNAVKTVILKQLKIEVQKTLQEEMQEIETMKPEELIERALRN</sequence>
<dbReference type="GO" id="GO:0020037">
    <property type="term" value="F:heme binding"/>
    <property type="evidence" value="ECO:0007669"/>
    <property type="project" value="InterPro"/>
</dbReference>